<accession>A0A0A9GMP9</accession>
<organism evidence="1">
    <name type="scientific">Arundo donax</name>
    <name type="common">Giant reed</name>
    <name type="synonym">Donax arundinaceus</name>
    <dbReference type="NCBI Taxonomy" id="35708"/>
    <lineage>
        <taxon>Eukaryota</taxon>
        <taxon>Viridiplantae</taxon>
        <taxon>Streptophyta</taxon>
        <taxon>Embryophyta</taxon>
        <taxon>Tracheophyta</taxon>
        <taxon>Spermatophyta</taxon>
        <taxon>Magnoliopsida</taxon>
        <taxon>Liliopsida</taxon>
        <taxon>Poales</taxon>
        <taxon>Poaceae</taxon>
        <taxon>PACMAD clade</taxon>
        <taxon>Arundinoideae</taxon>
        <taxon>Arundineae</taxon>
        <taxon>Arundo</taxon>
    </lineage>
</organism>
<reference evidence="1" key="1">
    <citation type="submission" date="2014-09" db="EMBL/GenBank/DDBJ databases">
        <authorList>
            <person name="Magalhaes I.L.F."/>
            <person name="Oliveira U."/>
            <person name="Santos F.R."/>
            <person name="Vidigal T.H.D.A."/>
            <person name="Brescovit A.D."/>
            <person name="Santos A.J."/>
        </authorList>
    </citation>
    <scope>NUCLEOTIDE SEQUENCE</scope>
    <source>
        <tissue evidence="1">Shoot tissue taken approximately 20 cm above the soil surface</tissue>
    </source>
</reference>
<protein>
    <submittedName>
        <fullName evidence="1">Uncharacterized protein</fullName>
    </submittedName>
</protein>
<name>A0A0A9GMP9_ARUDO</name>
<reference evidence="1" key="2">
    <citation type="journal article" date="2015" name="Data Brief">
        <title>Shoot transcriptome of the giant reed, Arundo donax.</title>
        <authorList>
            <person name="Barrero R.A."/>
            <person name="Guerrero F.D."/>
            <person name="Moolhuijzen P."/>
            <person name="Goolsby J.A."/>
            <person name="Tidwell J."/>
            <person name="Bellgard S.E."/>
            <person name="Bellgard M.I."/>
        </authorList>
    </citation>
    <scope>NUCLEOTIDE SEQUENCE</scope>
    <source>
        <tissue evidence="1">Shoot tissue taken approximately 20 cm above the soil surface</tissue>
    </source>
</reference>
<sequence>MQAAGIIIEQGSVQKCVFQQEKKSYNDAAELIYSHIGSMGAHQN</sequence>
<dbReference type="EMBL" id="GBRH01174065">
    <property type="protein sequence ID" value="JAE23831.1"/>
    <property type="molecule type" value="Transcribed_RNA"/>
</dbReference>
<evidence type="ECO:0000313" key="1">
    <source>
        <dbReference type="EMBL" id="JAE23831.1"/>
    </source>
</evidence>
<proteinExistence type="predicted"/>
<dbReference type="AlphaFoldDB" id="A0A0A9GMP9"/>